<evidence type="ECO:0000259" key="8">
    <source>
        <dbReference type="PROSITE" id="PS50151"/>
    </source>
</evidence>
<evidence type="ECO:0000256" key="2">
    <source>
        <dbReference type="ARBA" id="ARBA00022763"/>
    </source>
</evidence>
<comment type="caution">
    <text evidence="11">The sequence shown here is derived from an EMBL/GenBank/DDBJ whole genome shotgun (WGS) entry which is preliminary data.</text>
</comment>
<evidence type="ECO:0000256" key="6">
    <source>
        <dbReference type="ARBA" id="ARBA00023236"/>
    </source>
</evidence>
<dbReference type="AlphaFoldDB" id="C3X4L6"/>
<dbReference type="HOGENOM" id="CLU_014841_3_0_4"/>
<keyword evidence="5 7" id="KW-0234">DNA repair</keyword>
<keyword evidence="4 7" id="KW-0267">Excision nuclease</keyword>
<feature type="domain" description="UvrC family homology region profile" evidence="10">
    <location>
        <begin position="276"/>
        <end position="508"/>
    </location>
</feature>
<proteinExistence type="inferred from homology"/>
<dbReference type="Gene3D" id="4.10.860.10">
    <property type="entry name" value="UVR domain"/>
    <property type="match status" value="1"/>
</dbReference>
<dbReference type="InterPro" id="IPR050066">
    <property type="entry name" value="UvrABC_protein_C"/>
</dbReference>
<name>C3X4L6_9BURK</name>
<dbReference type="InterPro" id="IPR000305">
    <property type="entry name" value="GIY-YIG_endonuc"/>
</dbReference>
<dbReference type="NCBIfam" id="TIGR00194">
    <property type="entry name" value="uvrC"/>
    <property type="match status" value="1"/>
</dbReference>
<dbReference type="Pfam" id="PF02151">
    <property type="entry name" value="UVR"/>
    <property type="match status" value="1"/>
</dbReference>
<feature type="domain" description="UVR" evidence="8">
    <location>
        <begin position="224"/>
        <end position="259"/>
    </location>
</feature>
<keyword evidence="1 7" id="KW-0963">Cytoplasm</keyword>
<dbReference type="PROSITE" id="PS50165">
    <property type="entry name" value="UVRC"/>
    <property type="match status" value="1"/>
</dbReference>
<dbReference type="PROSITE" id="PS50164">
    <property type="entry name" value="GIY_YIG"/>
    <property type="match status" value="1"/>
</dbReference>
<organism evidence="11 12">
    <name type="scientific">Oxalobacter paraformigenes</name>
    <dbReference type="NCBI Taxonomy" id="556268"/>
    <lineage>
        <taxon>Bacteria</taxon>
        <taxon>Pseudomonadati</taxon>
        <taxon>Pseudomonadota</taxon>
        <taxon>Betaproteobacteria</taxon>
        <taxon>Burkholderiales</taxon>
        <taxon>Oxalobacteraceae</taxon>
        <taxon>Oxalobacter</taxon>
    </lineage>
</organism>
<dbReference type="InterPro" id="IPR035901">
    <property type="entry name" value="GIY-YIG_endonuc_sf"/>
</dbReference>
<dbReference type="GO" id="GO:0009380">
    <property type="term" value="C:excinuclease repair complex"/>
    <property type="evidence" value="ECO:0007669"/>
    <property type="project" value="InterPro"/>
</dbReference>
<dbReference type="Pfam" id="PF01541">
    <property type="entry name" value="GIY-YIG"/>
    <property type="match status" value="1"/>
</dbReference>
<dbReference type="InterPro" id="IPR036876">
    <property type="entry name" value="UVR_dom_sf"/>
</dbReference>
<evidence type="ECO:0000259" key="10">
    <source>
        <dbReference type="PROSITE" id="PS50165"/>
    </source>
</evidence>
<dbReference type="Gene3D" id="3.30.420.340">
    <property type="entry name" value="UvrC, RNAse H endonuclease domain"/>
    <property type="match status" value="1"/>
</dbReference>
<dbReference type="GO" id="GO:0009381">
    <property type="term" value="F:excinuclease ABC activity"/>
    <property type="evidence" value="ECO:0007669"/>
    <property type="project" value="UniProtKB-UniRule"/>
</dbReference>
<comment type="function">
    <text evidence="7">The UvrABC repair system catalyzes the recognition and processing of DNA lesions. UvrC both incises the 5' and 3' sides of the lesion. The N-terminal half is responsible for the 3' incision and the C-terminal half is responsible for the 5' incision.</text>
</comment>
<evidence type="ECO:0000256" key="5">
    <source>
        <dbReference type="ARBA" id="ARBA00023204"/>
    </source>
</evidence>
<dbReference type="RefSeq" id="WP_005877648.1">
    <property type="nucleotide sequence ID" value="NZ_CABMNL010000001.1"/>
</dbReference>
<dbReference type="Pfam" id="PF14520">
    <property type="entry name" value="HHH_5"/>
    <property type="match status" value="1"/>
</dbReference>
<dbReference type="InterPro" id="IPR004791">
    <property type="entry name" value="UvrC"/>
</dbReference>
<dbReference type="InterPro" id="IPR001943">
    <property type="entry name" value="UVR_dom"/>
</dbReference>
<dbReference type="Gene3D" id="1.10.150.20">
    <property type="entry name" value="5' to 3' exonuclease, C-terminal subdomain"/>
    <property type="match status" value="1"/>
</dbReference>
<dbReference type="FunFam" id="3.40.1440.10:FF:000001">
    <property type="entry name" value="UvrABC system protein C"/>
    <property type="match status" value="1"/>
</dbReference>
<keyword evidence="12" id="KW-1185">Reference proteome</keyword>
<evidence type="ECO:0000256" key="4">
    <source>
        <dbReference type="ARBA" id="ARBA00022881"/>
    </source>
</evidence>
<dbReference type="SUPFAM" id="SSF82771">
    <property type="entry name" value="GIY-YIG endonuclease"/>
    <property type="match status" value="1"/>
</dbReference>
<dbReference type="PANTHER" id="PTHR30562:SF1">
    <property type="entry name" value="UVRABC SYSTEM PROTEIN C"/>
    <property type="match status" value="1"/>
</dbReference>
<accession>C3X4L6</accession>
<gene>
    <name evidence="7" type="primary">uvrC</name>
    <name evidence="11" type="ORF">OFAG_01305</name>
</gene>
<dbReference type="InterPro" id="IPR047296">
    <property type="entry name" value="GIY-YIG_UvrC_Cho"/>
</dbReference>
<dbReference type="CDD" id="cd10434">
    <property type="entry name" value="GIY-YIG_UvrC_Cho"/>
    <property type="match status" value="1"/>
</dbReference>
<dbReference type="InterPro" id="IPR038476">
    <property type="entry name" value="UvrC_RNase_H_dom_sf"/>
</dbReference>
<evidence type="ECO:0000313" key="11">
    <source>
        <dbReference type="EMBL" id="EEO28152.1"/>
    </source>
</evidence>
<dbReference type="GO" id="GO:0006289">
    <property type="term" value="P:nucleotide-excision repair"/>
    <property type="evidence" value="ECO:0007669"/>
    <property type="project" value="UniProtKB-UniRule"/>
</dbReference>
<protein>
    <recommendedName>
        <fullName evidence="7">UvrABC system protein C</fullName>
        <shortName evidence="7">Protein UvrC</shortName>
    </recommendedName>
    <alternativeName>
        <fullName evidence="7">Excinuclease ABC subunit C</fullName>
    </alternativeName>
</protein>
<dbReference type="SMART" id="SM00465">
    <property type="entry name" value="GIYc"/>
    <property type="match status" value="1"/>
</dbReference>
<reference evidence="11" key="1">
    <citation type="submission" date="2011-10" db="EMBL/GenBank/DDBJ databases">
        <title>The Genome Sequence of Oxalobacter formigenes HOxBLS.</title>
        <authorList>
            <consortium name="The Broad Institute Genome Sequencing Platform"/>
            <person name="Earl A."/>
            <person name="Ward D."/>
            <person name="Feldgarden M."/>
            <person name="Gevers D."/>
            <person name="Allison M.J."/>
            <person name="Humphrey S."/>
            <person name="Young S.K."/>
            <person name="Zeng Q."/>
            <person name="Gargeya S."/>
            <person name="Fitzgerald M."/>
            <person name="Haas B."/>
            <person name="Abouelleil A."/>
            <person name="Alvarado L."/>
            <person name="Arachchi H.M."/>
            <person name="Berlin A."/>
            <person name="Brown A."/>
            <person name="Chapman S.B."/>
            <person name="Chen Z."/>
            <person name="Dunbar C."/>
            <person name="Freedman E."/>
            <person name="Gearin G."/>
            <person name="Goldberg J."/>
            <person name="Griggs A."/>
            <person name="Gujja S."/>
            <person name="Heiman D."/>
            <person name="Howarth C."/>
            <person name="Larson L."/>
            <person name="Lui A."/>
            <person name="MacDonald P.J.P."/>
            <person name="Montmayeur A."/>
            <person name="Murphy C."/>
            <person name="Neiman D."/>
            <person name="Pearson M."/>
            <person name="Priest M."/>
            <person name="Roberts A."/>
            <person name="Saif S."/>
            <person name="Shea T."/>
            <person name="Shenoy N."/>
            <person name="Sisk P."/>
            <person name="Stolte C."/>
            <person name="Sykes S."/>
            <person name="Wortman J."/>
            <person name="Nusbaum C."/>
            <person name="Birren B."/>
        </authorList>
    </citation>
    <scope>NUCLEOTIDE SEQUENCE [LARGE SCALE GENOMIC DNA]</scope>
    <source>
        <strain evidence="11">HOxBLS</strain>
    </source>
</reference>
<dbReference type="PROSITE" id="PS50151">
    <property type="entry name" value="UVR"/>
    <property type="match status" value="1"/>
</dbReference>
<comment type="subcellular location">
    <subcellularLocation>
        <location evidence="7">Cytoplasm</location>
    </subcellularLocation>
</comment>
<keyword evidence="2 7" id="KW-0227">DNA damage</keyword>
<sequence>MTEENQNISGRDAGKNSRAVPSSVRAEVLEAVRQLPHLPGVYRFFDKNDKLLYVGKARDLVKRVSTYFQKTSPSPRIAMMVGRIARLQTTVTRSEVEALILESNLIKTLHPHYNIIFRDDKSYPYLKVTGQRVPRIVYYRGTVDRKNEYFGPFPNASAVRETIQILQKVFRLRTCEDSVFRNRTRPCLLYQIGRCSGPCAGLIGENAYRRDVEHAVRFLRGEQTAILGELQEKMEGYARRLEFEEAALVRNQIAALSQVLHQQSMETDNEAEDVDIIAVVVRQGCACINLAMVRGGRHLGDHAVFPGNMGSAVENEGEKRETRILKAFLAQHYIDRQIPRTLVLNLDFDEPALMMALSEQAGHRIHLVFQPQGQRRLWLEMAQKNAEIALERVLSKSGTQLSRVKALIDLMKLDIDDPDSLRIEAFDISHTQGEAVQASCVVFHHCAMQNSEYRRYNIAGITPGDDYAAMKQVLTRRYGKLVGHEDLMPHIVLVDGGKGQVSMASQVFAELGHDLGLIVGVAKGEGRKVGLETLVYADGRLPQELGKDSGVLMLIAQIRDEAHRFAITGMRAKRDKKRQASRLEEIEGVGAKRRQRLLARFGSVRGIADASVDDLATVEGISHRLAQQIYDQLH</sequence>
<dbReference type="Pfam" id="PF22920">
    <property type="entry name" value="UvrC_RNaseH"/>
    <property type="match status" value="1"/>
</dbReference>
<dbReference type="HAMAP" id="MF_00203">
    <property type="entry name" value="UvrC"/>
    <property type="match status" value="1"/>
</dbReference>
<keyword evidence="6 7" id="KW-0742">SOS response</keyword>
<comment type="subunit">
    <text evidence="7">Interacts with UvrB in an incision complex.</text>
</comment>
<dbReference type="FunFam" id="3.30.420.340:FF:000001">
    <property type="entry name" value="UvrABC system protein C"/>
    <property type="match status" value="1"/>
</dbReference>
<dbReference type="InterPro" id="IPR001162">
    <property type="entry name" value="UvrC_RNase_H_dom"/>
</dbReference>
<dbReference type="Gene3D" id="3.40.1440.10">
    <property type="entry name" value="GIY-YIG endonuclease"/>
    <property type="match status" value="1"/>
</dbReference>
<dbReference type="SUPFAM" id="SSF47781">
    <property type="entry name" value="RuvA domain 2-like"/>
    <property type="match status" value="1"/>
</dbReference>
<dbReference type="GO" id="GO:0009432">
    <property type="term" value="P:SOS response"/>
    <property type="evidence" value="ECO:0007669"/>
    <property type="project" value="UniProtKB-UniRule"/>
</dbReference>
<dbReference type="GO" id="GO:0005737">
    <property type="term" value="C:cytoplasm"/>
    <property type="evidence" value="ECO:0007669"/>
    <property type="project" value="UniProtKB-SubCell"/>
</dbReference>
<dbReference type="Proteomes" id="UP000003973">
    <property type="component" value="Unassembled WGS sequence"/>
</dbReference>
<feature type="domain" description="GIY-YIG" evidence="9">
    <location>
        <begin position="37"/>
        <end position="115"/>
    </location>
</feature>
<comment type="similarity">
    <text evidence="7">Belongs to the UvrC family.</text>
</comment>
<keyword evidence="3 7" id="KW-0228">DNA excision</keyword>
<dbReference type="GO" id="GO:0003677">
    <property type="term" value="F:DNA binding"/>
    <property type="evidence" value="ECO:0007669"/>
    <property type="project" value="UniProtKB-UniRule"/>
</dbReference>
<dbReference type="PANTHER" id="PTHR30562">
    <property type="entry name" value="UVRC/OXIDOREDUCTASE"/>
    <property type="match status" value="1"/>
</dbReference>
<dbReference type="eggNOG" id="COG0322">
    <property type="taxonomic scope" value="Bacteria"/>
</dbReference>
<dbReference type="SUPFAM" id="SSF46600">
    <property type="entry name" value="C-terminal UvrC-binding domain of UvrB"/>
    <property type="match status" value="1"/>
</dbReference>
<dbReference type="InterPro" id="IPR010994">
    <property type="entry name" value="RuvA_2-like"/>
</dbReference>
<evidence type="ECO:0000313" key="12">
    <source>
        <dbReference type="Proteomes" id="UP000003973"/>
    </source>
</evidence>
<evidence type="ECO:0000259" key="9">
    <source>
        <dbReference type="PROSITE" id="PS50164"/>
    </source>
</evidence>
<dbReference type="SMART" id="SM00278">
    <property type="entry name" value="HhH1"/>
    <property type="match status" value="2"/>
</dbReference>
<evidence type="ECO:0000256" key="1">
    <source>
        <dbReference type="ARBA" id="ARBA00022490"/>
    </source>
</evidence>
<evidence type="ECO:0000256" key="7">
    <source>
        <dbReference type="HAMAP-Rule" id="MF_00203"/>
    </source>
</evidence>
<dbReference type="Pfam" id="PF08459">
    <property type="entry name" value="UvrC_RNaseH_dom"/>
    <property type="match status" value="1"/>
</dbReference>
<dbReference type="InterPro" id="IPR003583">
    <property type="entry name" value="Hlx-hairpin-Hlx_DNA-bd_motif"/>
</dbReference>
<evidence type="ECO:0000256" key="3">
    <source>
        <dbReference type="ARBA" id="ARBA00022769"/>
    </source>
</evidence>
<dbReference type="EMBL" id="ACDP02000006">
    <property type="protein sequence ID" value="EEO28152.1"/>
    <property type="molecule type" value="Genomic_DNA"/>
</dbReference>